<evidence type="ECO:0000313" key="4">
    <source>
        <dbReference type="Proteomes" id="UP000509448"/>
    </source>
</evidence>
<dbReference type="Proteomes" id="UP000509448">
    <property type="component" value="Chromosome"/>
</dbReference>
<reference evidence="3 4" key="1">
    <citation type="journal article" date="2019" name="ISME J.">
        <title>Isolation and characterization of a thermophilic sulfur- and iron-reducing thaumarchaeote from a terrestrial acidic hot spring.</title>
        <authorList>
            <person name="Kato S."/>
            <person name="Itoh T."/>
            <person name="Yuki M."/>
            <person name="Nagamori M."/>
            <person name="Ohnishi M."/>
            <person name="Uematsu K."/>
            <person name="Suzuki K."/>
            <person name="Takashina T."/>
            <person name="Ohkuma M."/>
        </authorList>
    </citation>
    <scope>NUCLEOTIDE SEQUENCE [LARGE SCALE GENOMIC DNA]</scope>
    <source>
        <strain evidence="3 4">NAS-02</strain>
    </source>
</reference>
<accession>A0A4P2VCB2</accession>
<dbReference type="Pfam" id="PF00291">
    <property type="entry name" value="PALP"/>
    <property type="match status" value="1"/>
</dbReference>
<sequence>MRIELVDIDGLRSPVRPDLGSVLDAYRSILRTGAVEEPLIVHDGDMTLLGGFRTYEALDLLSAVRAPALLLEDGEFHVAGDDPLGAVRDGRTIEEGAFSLSGVEVPRIRVRLSDLLEGHGGRGRRVYRSTVELMVKDWPTPLVRLNFGSSEGREVWAKLEWYNPFSCSAKDRVAWAMIEDAARRGCLGGAFYEATSTNTGIALAALSRVLGRSCRIYLPRGTQAGVDAYFRALGAHVVRGSEPITVQMLDRVMEEARRDGAVVLNQFENDANFKVHLKHTAHELQEQLEAAGARPDYLVGALGTSGHLSAISFHLKSLYGDSIKVIGVQPAPGSRIPGIRRIETGMKWVSHAQLDGVADVSAEEALEGIWAVARSDGIIIGPSSGAIIAAVRKMDLRGTVAAVLPDNGLKYQEFLGSVGRDAP</sequence>
<comment type="cofactor">
    <cofactor evidence="1">
        <name>pyridoxal 5'-phosphate</name>
        <dbReference type="ChEBI" id="CHEBI:597326"/>
    </cofactor>
</comment>
<dbReference type="GO" id="GO:0004124">
    <property type="term" value="F:cysteine synthase activity"/>
    <property type="evidence" value="ECO:0007669"/>
    <property type="project" value="UniProtKB-EC"/>
</dbReference>
<protein>
    <submittedName>
        <fullName evidence="3">Cysteine synthase</fullName>
        <ecNumber evidence="3">2.5.1.47</ecNumber>
    </submittedName>
</protein>
<name>A0A4P2VCB2_9ARCH</name>
<keyword evidence="4" id="KW-1185">Reference proteome</keyword>
<dbReference type="AlphaFoldDB" id="A0A4P2VCB2"/>
<dbReference type="RefSeq" id="WP_174448455.1">
    <property type="nucleotide sequence ID" value="NZ_AP018732.1"/>
</dbReference>
<dbReference type="EC" id="2.5.1.47" evidence="3"/>
<organism evidence="3 4">
    <name type="scientific">Conexivisphaera calida</name>
    <dbReference type="NCBI Taxonomy" id="1874277"/>
    <lineage>
        <taxon>Archaea</taxon>
        <taxon>Nitrososphaerota</taxon>
        <taxon>Conexivisphaeria</taxon>
        <taxon>Conexivisphaerales</taxon>
        <taxon>Conexivisphaeraceae</taxon>
        <taxon>Conexivisphaera</taxon>
    </lineage>
</organism>
<evidence type="ECO:0000256" key="1">
    <source>
        <dbReference type="ARBA" id="ARBA00001933"/>
    </source>
</evidence>
<feature type="domain" description="Tryptophan synthase beta chain-like PALP" evidence="2">
    <location>
        <begin position="138"/>
        <end position="399"/>
    </location>
</feature>
<dbReference type="InterPro" id="IPR036052">
    <property type="entry name" value="TrpB-like_PALP_sf"/>
</dbReference>
<dbReference type="KEGG" id="ccai:NAS2_0810"/>
<dbReference type="GeneID" id="55584621"/>
<proteinExistence type="predicted"/>
<dbReference type="InterPro" id="IPR001926">
    <property type="entry name" value="TrpB-like_PALP"/>
</dbReference>
<dbReference type="SUPFAM" id="SSF53686">
    <property type="entry name" value="Tryptophan synthase beta subunit-like PLP-dependent enzymes"/>
    <property type="match status" value="1"/>
</dbReference>
<dbReference type="GO" id="GO:0006535">
    <property type="term" value="P:cysteine biosynthetic process from serine"/>
    <property type="evidence" value="ECO:0007669"/>
    <property type="project" value="InterPro"/>
</dbReference>
<evidence type="ECO:0000259" key="2">
    <source>
        <dbReference type="Pfam" id="PF00291"/>
    </source>
</evidence>
<dbReference type="InterPro" id="IPR001216">
    <property type="entry name" value="P-phosphate_BS"/>
</dbReference>
<dbReference type="CDD" id="cd01561">
    <property type="entry name" value="CBS_like"/>
    <property type="match status" value="1"/>
</dbReference>
<dbReference type="PANTHER" id="PTHR10314">
    <property type="entry name" value="CYSTATHIONINE BETA-SYNTHASE"/>
    <property type="match status" value="1"/>
</dbReference>
<dbReference type="EMBL" id="AP018732">
    <property type="protein sequence ID" value="BBE42199.1"/>
    <property type="molecule type" value="Genomic_DNA"/>
</dbReference>
<dbReference type="InterPro" id="IPR050214">
    <property type="entry name" value="Cys_Synth/Cystath_Beta-Synth"/>
</dbReference>
<keyword evidence="3" id="KW-0808">Transferase</keyword>
<evidence type="ECO:0000313" key="3">
    <source>
        <dbReference type="EMBL" id="BBE42199.1"/>
    </source>
</evidence>
<gene>
    <name evidence="3" type="ORF">NAS2_0810</name>
</gene>
<dbReference type="Gene3D" id="3.40.50.1100">
    <property type="match status" value="2"/>
</dbReference>
<dbReference type="PROSITE" id="PS00901">
    <property type="entry name" value="CYS_SYNTHASE"/>
    <property type="match status" value="1"/>
</dbReference>
<dbReference type="OrthoDB" id="10138at2157"/>